<comment type="caution">
    <text evidence="1">The sequence shown here is derived from an EMBL/GenBank/DDBJ whole genome shotgun (WGS) entry which is preliminary data.</text>
</comment>
<accession>A0ACA9LP52</accession>
<feature type="non-terminal residue" evidence="1">
    <location>
        <position position="1"/>
    </location>
</feature>
<dbReference type="Proteomes" id="UP000789860">
    <property type="component" value="Unassembled WGS sequence"/>
</dbReference>
<organism evidence="1 2">
    <name type="scientific">Scutellospora calospora</name>
    <dbReference type="NCBI Taxonomy" id="85575"/>
    <lineage>
        <taxon>Eukaryota</taxon>
        <taxon>Fungi</taxon>
        <taxon>Fungi incertae sedis</taxon>
        <taxon>Mucoromycota</taxon>
        <taxon>Glomeromycotina</taxon>
        <taxon>Glomeromycetes</taxon>
        <taxon>Diversisporales</taxon>
        <taxon>Gigasporaceae</taxon>
        <taxon>Scutellospora</taxon>
    </lineage>
</organism>
<protein>
    <submittedName>
        <fullName evidence="1">6_t:CDS:1</fullName>
    </submittedName>
</protein>
<proteinExistence type="predicted"/>
<evidence type="ECO:0000313" key="1">
    <source>
        <dbReference type="EMBL" id="CAG8533284.1"/>
    </source>
</evidence>
<sequence>YSETQLATEILTCENENMLNIAPQTDLIIIKRWLEDVHPTGGLDITEPSRRQNVLEAFFKIRKHFLQ</sequence>
<keyword evidence="2" id="KW-1185">Reference proteome</keyword>
<dbReference type="EMBL" id="CAJVPM010006277">
    <property type="protein sequence ID" value="CAG8533284.1"/>
    <property type="molecule type" value="Genomic_DNA"/>
</dbReference>
<gene>
    <name evidence="1" type="ORF">SCALOS_LOCUS4543</name>
</gene>
<reference evidence="1" key="1">
    <citation type="submission" date="2021-06" db="EMBL/GenBank/DDBJ databases">
        <authorList>
            <person name="Kallberg Y."/>
            <person name="Tangrot J."/>
            <person name="Rosling A."/>
        </authorList>
    </citation>
    <scope>NUCLEOTIDE SEQUENCE</scope>
    <source>
        <strain evidence="1">AU212A</strain>
    </source>
</reference>
<evidence type="ECO:0000313" key="2">
    <source>
        <dbReference type="Proteomes" id="UP000789860"/>
    </source>
</evidence>
<name>A0ACA9LP52_9GLOM</name>